<dbReference type="Gene3D" id="3.40.1690.10">
    <property type="entry name" value="secretion proteins EscU"/>
    <property type="match status" value="1"/>
</dbReference>
<dbReference type="PANTHER" id="PTHR30531:SF12">
    <property type="entry name" value="FLAGELLAR BIOSYNTHETIC PROTEIN FLHB"/>
    <property type="match status" value="1"/>
</dbReference>
<sequence length="90" mass="10380">MAQAPRPQAVALRYDPERDAAPKVVAKGQGRWAEQIVRTARQHYVPIHHDPQLVRVLSHLRLDQEIPPQLYQAVAAVLAFLYRVQQQPRR</sequence>
<comment type="similarity">
    <text evidence="1">Belongs to the type III secretion exporter family.</text>
</comment>
<reference evidence="2 3" key="1">
    <citation type="submission" date="2020-07" db="EMBL/GenBank/DDBJ databases">
        <title>Thermogemmata thermophila gen. nov., sp. nov., a novel moderate thermophilic planctomycete from a Kamchatka hot spring.</title>
        <authorList>
            <person name="Elcheninov A.G."/>
            <person name="Podosokorskaya O.A."/>
            <person name="Kovaleva O.L."/>
            <person name="Novikov A."/>
            <person name="Bonch-Osmolovskaya E.A."/>
            <person name="Toshchakov S.V."/>
            <person name="Kublanov I.V."/>
        </authorList>
    </citation>
    <scope>NUCLEOTIDE SEQUENCE [LARGE SCALE GENOMIC DNA]</scope>
    <source>
        <strain evidence="2 3">2918</strain>
    </source>
</reference>
<dbReference type="AlphaFoldDB" id="A0A7V8VBT4"/>
<dbReference type="PANTHER" id="PTHR30531">
    <property type="entry name" value="FLAGELLAR BIOSYNTHETIC PROTEIN FLHB"/>
    <property type="match status" value="1"/>
</dbReference>
<dbReference type="Proteomes" id="UP000542342">
    <property type="component" value="Unassembled WGS sequence"/>
</dbReference>
<evidence type="ECO:0000313" key="2">
    <source>
        <dbReference type="EMBL" id="MBA2224847.1"/>
    </source>
</evidence>
<dbReference type="Pfam" id="PF01312">
    <property type="entry name" value="Bac_export_2"/>
    <property type="match status" value="1"/>
</dbReference>
<dbReference type="InterPro" id="IPR029025">
    <property type="entry name" value="T3SS_substrate_exporter_C"/>
</dbReference>
<name>A0A7V8VBT4_9BACT</name>
<evidence type="ECO:0000313" key="3">
    <source>
        <dbReference type="Proteomes" id="UP000542342"/>
    </source>
</evidence>
<protein>
    <submittedName>
        <fullName evidence="2">EscU/YscU/HrcU family type III secretion system export apparatus switch protein</fullName>
    </submittedName>
</protein>
<gene>
    <name evidence="2" type="ORF">H0921_01575</name>
</gene>
<dbReference type="GO" id="GO:0005886">
    <property type="term" value="C:plasma membrane"/>
    <property type="evidence" value="ECO:0007669"/>
    <property type="project" value="TreeGrafter"/>
</dbReference>
<evidence type="ECO:0000256" key="1">
    <source>
        <dbReference type="ARBA" id="ARBA00010690"/>
    </source>
</evidence>
<dbReference type="EMBL" id="JACEFB010000001">
    <property type="protein sequence ID" value="MBA2224847.1"/>
    <property type="molecule type" value="Genomic_DNA"/>
</dbReference>
<dbReference type="RefSeq" id="WP_194536260.1">
    <property type="nucleotide sequence ID" value="NZ_JACEFB010000001.1"/>
</dbReference>
<dbReference type="SUPFAM" id="SSF160544">
    <property type="entry name" value="EscU C-terminal domain-like"/>
    <property type="match status" value="1"/>
</dbReference>
<proteinExistence type="inferred from homology"/>
<organism evidence="2 3">
    <name type="scientific">Thermogemmata fonticola</name>
    <dbReference type="NCBI Taxonomy" id="2755323"/>
    <lineage>
        <taxon>Bacteria</taxon>
        <taxon>Pseudomonadati</taxon>
        <taxon>Planctomycetota</taxon>
        <taxon>Planctomycetia</taxon>
        <taxon>Gemmatales</taxon>
        <taxon>Gemmataceae</taxon>
        <taxon>Thermogemmata</taxon>
    </lineage>
</organism>
<comment type="caution">
    <text evidence="2">The sequence shown here is derived from an EMBL/GenBank/DDBJ whole genome shotgun (WGS) entry which is preliminary data.</text>
</comment>
<accession>A0A7V8VBT4</accession>
<dbReference type="GO" id="GO:0009306">
    <property type="term" value="P:protein secretion"/>
    <property type="evidence" value="ECO:0007669"/>
    <property type="project" value="InterPro"/>
</dbReference>
<keyword evidence="3" id="KW-1185">Reference proteome</keyword>
<dbReference type="InterPro" id="IPR006135">
    <property type="entry name" value="T3SS_substrate_exporter"/>
</dbReference>